<reference evidence="1" key="1">
    <citation type="submission" date="2018-05" db="EMBL/GenBank/DDBJ databases">
        <authorList>
            <person name="Lanie J.A."/>
            <person name="Ng W.-L."/>
            <person name="Kazmierczak K.M."/>
            <person name="Andrzejewski T.M."/>
            <person name="Davidsen T.M."/>
            <person name="Wayne K.J."/>
            <person name="Tettelin H."/>
            <person name="Glass J.I."/>
            <person name="Rusch D."/>
            <person name="Podicherti R."/>
            <person name="Tsui H.-C.T."/>
            <person name="Winkler M.E."/>
        </authorList>
    </citation>
    <scope>NUCLEOTIDE SEQUENCE</scope>
</reference>
<dbReference type="EMBL" id="UINC01083972">
    <property type="protein sequence ID" value="SVC30186.1"/>
    <property type="molecule type" value="Genomic_DNA"/>
</dbReference>
<dbReference type="AlphaFoldDB" id="A0A382L0A4"/>
<gene>
    <name evidence="1" type="ORF">METZ01_LOCUS283040</name>
</gene>
<feature type="non-terminal residue" evidence="1">
    <location>
        <position position="1"/>
    </location>
</feature>
<sequence>ASCCLLFPGRRGTARSWKYGVLRH</sequence>
<accession>A0A382L0A4</accession>
<name>A0A382L0A4_9ZZZZ</name>
<protein>
    <submittedName>
        <fullName evidence="1">Uncharacterized protein</fullName>
    </submittedName>
</protein>
<proteinExistence type="predicted"/>
<evidence type="ECO:0000313" key="1">
    <source>
        <dbReference type="EMBL" id="SVC30186.1"/>
    </source>
</evidence>
<organism evidence="1">
    <name type="scientific">marine metagenome</name>
    <dbReference type="NCBI Taxonomy" id="408172"/>
    <lineage>
        <taxon>unclassified sequences</taxon>
        <taxon>metagenomes</taxon>
        <taxon>ecological metagenomes</taxon>
    </lineage>
</organism>
<feature type="non-terminal residue" evidence="1">
    <location>
        <position position="24"/>
    </location>
</feature>